<dbReference type="EMBL" id="JAEINH010000001">
    <property type="protein sequence ID" value="MBI9113415.1"/>
    <property type="molecule type" value="Genomic_DNA"/>
</dbReference>
<reference evidence="1" key="1">
    <citation type="submission" date="2020-12" db="EMBL/GenBank/DDBJ databases">
        <title>Sanguibacter suaedae sp. nov., isolated from Suaeda aralocaspica.</title>
        <authorList>
            <person name="Ma Q."/>
        </authorList>
    </citation>
    <scope>NUCLEOTIDE SEQUENCE</scope>
    <source>
        <strain evidence="1">YZGR15</strain>
    </source>
</reference>
<dbReference type="RefSeq" id="WP_198731994.1">
    <property type="nucleotide sequence ID" value="NZ_JAEINH010000001.1"/>
</dbReference>
<gene>
    <name evidence="1" type="ORF">JAV76_00125</name>
</gene>
<keyword evidence="2" id="KW-1185">Reference proteome</keyword>
<organism evidence="1 2">
    <name type="scientific">Sanguibacter suaedae</name>
    <dbReference type="NCBI Taxonomy" id="2795737"/>
    <lineage>
        <taxon>Bacteria</taxon>
        <taxon>Bacillati</taxon>
        <taxon>Actinomycetota</taxon>
        <taxon>Actinomycetes</taxon>
        <taxon>Micrococcales</taxon>
        <taxon>Sanguibacteraceae</taxon>
        <taxon>Sanguibacter</taxon>
    </lineage>
</organism>
<protein>
    <submittedName>
        <fullName evidence="1">Uncharacterized protein</fullName>
    </submittedName>
</protein>
<dbReference type="AlphaFoldDB" id="A0A934I8Y9"/>
<evidence type="ECO:0000313" key="2">
    <source>
        <dbReference type="Proteomes" id="UP000602087"/>
    </source>
</evidence>
<evidence type="ECO:0000313" key="1">
    <source>
        <dbReference type="EMBL" id="MBI9113415.1"/>
    </source>
</evidence>
<accession>A0A934I8Y9</accession>
<proteinExistence type="predicted"/>
<sequence>MTDLLQGAKTPPEALREQWRAASIRSVWAHPDDWYHPAVDAIVEAVVDGHSPVAACERLGASRSAAGCGITEAIDDLACLWATIGGNPPIEAVRALSTGWAENEASTAVTPTWVDAETGLNTVGYLAVRLREAYGIARRKRQMPRDGFALAVIDVSLEELAGWQRVARSASMGQILRDTFGDGHPMASLGGGTFVALCTRDNQLPALLNDLRILMDQDSRRYGLSAAVRQPARIWLESLPQTAEGATQLLAHLRH</sequence>
<name>A0A934I8Y9_9MICO</name>
<dbReference type="Proteomes" id="UP000602087">
    <property type="component" value="Unassembled WGS sequence"/>
</dbReference>
<comment type="caution">
    <text evidence="1">The sequence shown here is derived from an EMBL/GenBank/DDBJ whole genome shotgun (WGS) entry which is preliminary data.</text>
</comment>